<sequence length="77" mass="9106">MSLMGKIIGSRKGIFILLFILIILLAAIFFWQTIITIRVKTYYKEVELNNKKQEYMQRLEKIIKTEQEQKLNIVSGN</sequence>
<feature type="transmembrane region" description="Helical" evidence="1">
    <location>
        <begin position="12"/>
        <end position="31"/>
    </location>
</feature>
<evidence type="ECO:0000256" key="1">
    <source>
        <dbReference type="SAM" id="Phobius"/>
    </source>
</evidence>
<name>A0A1G2PUD3_9BACT</name>
<dbReference type="AlphaFoldDB" id="A0A1G2PUD3"/>
<comment type="caution">
    <text evidence="2">The sequence shown here is derived from an EMBL/GenBank/DDBJ whole genome shotgun (WGS) entry which is preliminary data.</text>
</comment>
<organism evidence="2 3">
    <name type="scientific">Candidatus Terrybacteria bacterium RIFCSPLOWO2_01_FULL_40_23</name>
    <dbReference type="NCBI Taxonomy" id="1802366"/>
    <lineage>
        <taxon>Bacteria</taxon>
        <taxon>Candidatus Terryibacteriota</taxon>
    </lineage>
</organism>
<protein>
    <submittedName>
        <fullName evidence="2">Uncharacterized protein</fullName>
    </submittedName>
</protein>
<dbReference type="Proteomes" id="UP000176951">
    <property type="component" value="Unassembled WGS sequence"/>
</dbReference>
<keyword evidence="1" id="KW-0472">Membrane</keyword>
<keyword evidence="1" id="KW-1133">Transmembrane helix</keyword>
<proteinExistence type="predicted"/>
<dbReference type="EMBL" id="MHSW01000016">
    <property type="protein sequence ID" value="OHA51935.1"/>
    <property type="molecule type" value="Genomic_DNA"/>
</dbReference>
<evidence type="ECO:0000313" key="2">
    <source>
        <dbReference type="EMBL" id="OHA51935.1"/>
    </source>
</evidence>
<accession>A0A1G2PUD3</accession>
<gene>
    <name evidence="2" type="ORF">A3A97_01925</name>
</gene>
<evidence type="ECO:0000313" key="3">
    <source>
        <dbReference type="Proteomes" id="UP000176951"/>
    </source>
</evidence>
<reference evidence="2 3" key="1">
    <citation type="journal article" date="2016" name="Nat. Commun.">
        <title>Thousands of microbial genomes shed light on interconnected biogeochemical processes in an aquifer system.</title>
        <authorList>
            <person name="Anantharaman K."/>
            <person name="Brown C.T."/>
            <person name="Hug L.A."/>
            <person name="Sharon I."/>
            <person name="Castelle C.J."/>
            <person name="Probst A.J."/>
            <person name="Thomas B.C."/>
            <person name="Singh A."/>
            <person name="Wilkins M.J."/>
            <person name="Karaoz U."/>
            <person name="Brodie E.L."/>
            <person name="Williams K.H."/>
            <person name="Hubbard S.S."/>
            <person name="Banfield J.F."/>
        </authorList>
    </citation>
    <scope>NUCLEOTIDE SEQUENCE [LARGE SCALE GENOMIC DNA]</scope>
</reference>
<keyword evidence="1" id="KW-0812">Transmembrane</keyword>